<dbReference type="STRING" id="4795.A0A225VUH8"/>
<dbReference type="GO" id="GO:0004252">
    <property type="term" value="F:serine-type endopeptidase activity"/>
    <property type="evidence" value="ECO:0007669"/>
    <property type="project" value="InterPro"/>
</dbReference>
<sequence>MKFAQISLFASMIATFVHGFSFSEISSELTADEESRIFGGSIADIDSHKYVASLHNYGVTSDKFCAGMLISPEFLITAGHCLNTPMFNVWAIIGSNHRMGGGSRNSEMIKVVEAFRHPMYNSSNDFVTIPYDVALLKLETPSKIKPVRLAAADGSDSKAGSMATTLGWGLIKNETESQLLRTVDIKILTTAECVRLYAMASGVSPLAFGNVPILDNSTICAGSGNGKDSCEGDSGGPLLVNDVLVGIVSSGYEECGISPGSYASVSEALDFITEIIGGGSTGNVTDKLTASTNIFELLGIPDGSNQ</sequence>
<keyword evidence="6" id="KW-1015">Disulfide bond</keyword>
<keyword evidence="7" id="KW-0325">Glycoprotein</keyword>
<keyword evidence="8" id="KW-0378">Hydrolase</keyword>
<name>A0A225VUH8_9STRA</name>
<dbReference type="AlphaFoldDB" id="A0A225VUH8"/>
<evidence type="ECO:0000256" key="2">
    <source>
        <dbReference type="ARBA" id="ARBA00007664"/>
    </source>
</evidence>
<dbReference type="PROSITE" id="PS50240">
    <property type="entry name" value="TRYPSIN_DOM"/>
    <property type="match status" value="1"/>
</dbReference>
<comment type="similarity">
    <text evidence="2">Belongs to the peptidase S1 family.</text>
</comment>
<evidence type="ECO:0000256" key="4">
    <source>
        <dbReference type="ARBA" id="ARBA00022729"/>
    </source>
</evidence>
<keyword evidence="3" id="KW-0964">Secreted</keyword>
<dbReference type="PROSITE" id="PS00134">
    <property type="entry name" value="TRYPSIN_HIS"/>
    <property type="match status" value="1"/>
</dbReference>
<keyword evidence="8" id="KW-0720">Serine protease</keyword>
<dbReference type="Gene3D" id="2.40.10.10">
    <property type="entry name" value="Trypsin-like serine proteases"/>
    <property type="match status" value="1"/>
</dbReference>
<dbReference type="PRINTS" id="PR00722">
    <property type="entry name" value="CHYMOTRYPSIN"/>
</dbReference>
<dbReference type="Pfam" id="PF00089">
    <property type="entry name" value="Trypsin"/>
    <property type="match status" value="1"/>
</dbReference>
<dbReference type="GO" id="GO:0006508">
    <property type="term" value="P:proteolysis"/>
    <property type="evidence" value="ECO:0007669"/>
    <property type="project" value="UniProtKB-KW"/>
</dbReference>
<evidence type="ECO:0000256" key="7">
    <source>
        <dbReference type="ARBA" id="ARBA00023180"/>
    </source>
</evidence>
<comment type="subcellular location">
    <subcellularLocation>
        <location evidence="1">Secreted</location>
    </subcellularLocation>
</comment>
<dbReference type="SUPFAM" id="SSF50494">
    <property type="entry name" value="Trypsin-like serine proteases"/>
    <property type="match status" value="1"/>
</dbReference>
<dbReference type="InterPro" id="IPR033116">
    <property type="entry name" value="TRYPSIN_SER"/>
</dbReference>
<dbReference type="PROSITE" id="PS00135">
    <property type="entry name" value="TRYPSIN_SER"/>
    <property type="match status" value="1"/>
</dbReference>
<evidence type="ECO:0000256" key="3">
    <source>
        <dbReference type="ARBA" id="ARBA00022525"/>
    </source>
</evidence>
<dbReference type="InterPro" id="IPR009003">
    <property type="entry name" value="Peptidase_S1_PA"/>
</dbReference>
<dbReference type="Proteomes" id="UP000198211">
    <property type="component" value="Unassembled WGS sequence"/>
</dbReference>
<keyword evidence="8" id="KW-0645">Protease</keyword>
<dbReference type="InterPro" id="IPR001314">
    <property type="entry name" value="Peptidase_S1A"/>
</dbReference>
<evidence type="ECO:0000256" key="5">
    <source>
        <dbReference type="ARBA" id="ARBA00023026"/>
    </source>
</evidence>
<dbReference type="InterPro" id="IPR001254">
    <property type="entry name" value="Trypsin_dom"/>
</dbReference>
<evidence type="ECO:0000313" key="11">
    <source>
        <dbReference type="EMBL" id="OWZ08985.1"/>
    </source>
</evidence>
<dbReference type="EMBL" id="NBNE01002956">
    <property type="protein sequence ID" value="OWZ08985.1"/>
    <property type="molecule type" value="Genomic_DNA"/>
</dbReference>
<gene>
    <name evidence="11" type="ORF">PHMEG_00018388</name>
</gene>
<organism evidence="11 12">
    <name type="scientific">Phytophthora megakarya</name>
    <dbReference type="NCBI Taxonomy" id="4795"/>
    <lineage>
        <taxon>Eukaryota</taxon>
        <taxon>Sar</taxon>
        <taxon>Stramenopiles</taxon>
        <taxon>Oomycota</taxon>
        <taxon>Peronosporomycetes</taxon>
        <taxon>Peronosporales</taxon>
        <taxon>Peronosporaceae</taxon>
        <taxon>Phytophthora</taxon>
    </lineage>
</organism>
<accession>A0A225VUH8</accession>
<dbReference type="GO" id="GO:0005576">
    <property type="term" value="C:extracellular region"/>
    <property type="evidence" value="ECO:0007669"/>
    <property type="project" value="UniProtKB-SubCell"/>
</dbReference>
<evidence type="ECO:0000259" key="10">
    <source>
        <dbReference type="PROSITE" id="PS50240"/>
    </source>
</evidence>
<evidence type="ECO:0000256" key="1">
    <source>
        <dbReference type="ARBA" id="ARBA00004613"/>
    </source>
</evidence>
<evidence type="ECO:0000256" key="8">
    <source>
        <dbReference type="RuleBase" id="RU363034"/>
    </source>
</evidence>
<dbReference type="InterPro" id="IPR043504">
    <property type="entry name" value="Peptidase_S1_PA_chymotrypsin"/>
</dbReference>
<dbReference type="PANTHER" id="PTHR24276">
    <property type="entry name" value="POLYSERASE-RELATED"/>
    <property type="match status" value="1"/>
</dbReference>
<dbReference type="SMART" id="SM00020">
    <property type="entry name" value="Tryp_SPc"/>
    <property type="match status" value="1"/>
</dbReference>
<proteinExistence type="inferred from homology"/>
<dbReference type="InterPro" id="IPR050430">
    <property type="entry name" value="Peptidase_S1"/>
</dbReference>
<dbReference type="PANTHER" id="PTHR24276:SF98">
    <property type="entry name" value="FI18310P1-RELATED"/>
    <property type="match status" value="1"/>
</dbReference>
<evidence type="ECO:0000256" key="6">
    <source>
        <dbReference type="ARBA" id="ARBA00023157"/>
    </source>
</evidence>
<reference evidence="12" key="1">
    <citation type="submission" date="2017-03" db="EMBL/GenBank/DDBJ databases">
        <title>Phytopthora megakarya and P. palmivora, two closely related causual agents of cacao black pod achieved similar genome size and gene model numbers by different mechanisms.</title>
        <authorList>
            <person name="Ali S."/>
            <person name="Shao J."/>
            <person name="Larry D.J."/>
            <person name="Kronmiller B."/>
            <person name="Shen D."/>
            <person name="Strem M.D."/>
            <person name="Melnick R.L."/>
            <person name="Guiltinan M.J."/>
            <person name="Tyler B.M."/>
            <person name="Meinhardt L.W."/>
            <person name="Bailey B.A."/>
        </authorList>
    </citation>
    <scope>NUCLEOTIDE SEQUENCE [LARGE SCALE GENOMIC DNA]</scope>
    <source>
        <strain evidence="12">zdho120</strain>
    </source>
</reference>
<dbReference type="CDD" id="cd00190">
    <property type="entry name" value="Tryp_SPc"/>
    <property type="match status" value="1"/>
</dbReference>
<keyword evidence="5" id="KW-0843">Virulence</keyword>
<comment type="caution">
    <text evidence="11">The sequence shown here is derived from an EMBL/GenBank/DDBJ whole genome shotgun (WGS) entry which is preliminary data.</text>
</comment>
<keyword evidence="12" id="KW-1185">Reference proteome</keyword>
<feature type="signal peptide" evidence="9">
    <location>
        <begin position="1"/>
        <end position="19"/>
    </location>
</feature>
<feature type="domain" description="Peptidase S1" evidence="10">
    <location>
        <begin position="37"/>
        <end position="277"/>
    </location>
</feature>
<dbReference type="InterPro" id="IPR018114">
    <property type="entry name" value="TRYPSIN_HIS"/>
</dbReference>
<dbReference type="OrthoDB" id="122635at2759"/>
<protein>
    <recommendedName>
        <fullName evidence="10">Peptidase S1 domain-containing protein</fullName>
    </recommendedName>
</protein>
<evidence type="ECO:0000256" key="9">
    <source>
        <dbReference type="SAM" id="SignalP"/>
    </source>
</evidence>
<feature type="chain" id="PRO_5012781973" description="Peptidase S1 domain-containing protein" evidence="9">
    <location>
        <begin position="20"/>
        <end position="306"/>
    </location>
</feature>
<evidence type="ECO:0000313" key="12">
    <source>
        <dbReference type="Proteomes" id="UP000198211"/>
    </source>
</evidence>
<keyword evidence="4 9" id="KW-0732">Signal</keyword>